<gene>
    <name evidence="1" type="ORF">D2T29_00415</name>
</gene>
<protein>
    <submittedName>
        <fullName evidence="1">Uncharacterized protein</fullName>
    </submittedName>
</protein>
<organism evidence="1 2">
    <name type="scientific">Paenirhodobacter populi</name>
    <dbReference type="NCBI Taxonomy" id="2306993"/>
    <lineage>
        <taxon>Bacteria</taxon>
        <taxon>Pseudomonadati</taxon>
        <taxon>Pseudomonadota</taxon>
        <taxon>Alphaproteobacteria</taxon>
        <taxon>Rhodobacterales</taxon>
        <taxon>Rhodobacter group</taxon>
        <taxon>Paenirhodobacter</taxon>
    </lineage>
</organism>
<accession>A0A443KPT7</accession>
<sequence length="95" mass="10197">MAVDLAGARAFYPELAAALKKVPAYSYANKLETVKARNTALHAVKALIEANGGKIRNDWQGAAVRIFGLRATSTSGLEAACRNWMTQVTLKSMDA</sequence>
<evidence type="ECO:0000313" key="1">
    <source>
        <dbReference type="EMBL" id="RWR34974.1"/>
    </source>
</evidence>
<proteinExistence type="predicted"/>
<dbReference type="AlphaFoldDB" id="A0A443KPT7"/>
<comment type="caution">
    <text evidence="1">The sequence shown here is derived from an EMBL/GenBank/DDBJ whole genome shotgun (WGS) entry which is preliminary data.</text>
</comment>
<dbReference type="EMBL" id="SAUY01000001">
    <property type="protein sequence ID" value="RWR34974.1"/>
    <property type="molecule type" value="Genomic_DNA"/>
</dbReference>
<name>A0A443KPT7_9RHOB</name>
<reference evidence="1 2" key="1">
    <citation type="submission" date="2019-01" db="EMBL/GenBank/DDBJ databases">
        <title>Sinorhodobacter populi sp. nov. isolated from the symptomatic bark tissue of Populus euramericana canker.</title>
        <authorList>
            <person name="Xu G."/>
        </authorList>
    </citation>
    <scope>NUCLEOTIDE SEQUENCE [LARGE SCALE GENOMIC DNA]</scope>
    <source>
        <strain evidence="1 2">07D10-4-3</strain>
    </source>
</reference>
<evidence type="ECO:0000313" key="2">
    <source>
        <dbReference type="Proteomes" id="UP000284451"/>
    </source>
</evidence>
<dbReference type="Proteomes" id="UP000284451">
    <property type="component" value="Unassembled WGS sequence"/>
</dbReference>
<dbReference type="RefSeq" id="WP_128230891.1">
    <property type="nucleotide sequence ID" value="NZ_SAUY01000001.1"/>
</dbReference>
<reference evidence="1 2" key="2">
    <citation type="submission" date="2019-01" db="EMBL/GenBank/DDBJ databases">
        <authorList>
            <person name="Li Y."/>
        </authorList>
    </citation>
    <scope>NUCLEOTIDE SEQUENCE [LARGE SCALE GENOMIC DNA]</scope>
    <source>
        <strain evidence="1 2">07D10-4-3</strain>
    </source>
</reference>